<dbReference type="Proteomes" id="UP000305681">
    <property type="component" value="Unassembled WGS sequence"/>
</dbReference>
<evidence type="ECO:0000313" key="4">
    <source>
        <dbReference type="Proteomes" id="UP000182489"/>
    </source>
</evidence>
<proteinExistence type="predicted"/>
<evidence type="ECO:0000313" key="3">
    <source>
        <dbReference type="EMBL" id="TNC73650.1"/>
    </source>
</evidence>
<reference evidence="2 4" key="1">
    <citation type="submission" date="2016-11" db="EMBL/GenBank/DDBJ databases">
        <authorList>
            <person name="Varghese N."/>
            <person name="Submissions S."/>
        </authorList>
    </citation>
    <scope>NUCLEOTIDE SEQUENCE [LARGE SCALE GENOMIC DNA]</scope>
    <source>
        <strain evidence="2 4">NFR18</strain>
    </source>
</reference>
<feature type="chain" id="PRO_5044051417" evidence="1">
    <location>
        <begin position="22"/>
        <end position="62"/>
    </location>
</feature>
<name>A0A031GPH3_9BURK</name>
<dbReference type="EMBL" id="VDGE01000012">
    <property type="protein sequence ID" value="TNC73650.1"/>
    <property type="molecule type" value="Genomic_DNA"/>
</dbReference>
<dbReference type="RefSeq" id="WP_034753196.1">
    <property type="nucleotide sequence ID" value="NZ_FPKH01000013.1"/>
</dbReference>
<dbReference type="EMBL" id="FPKH01000013">
    <property type="protein sequence ID" value="SFY33919.1"/>
    <property type="molecule type" value="Genomic_DNA"/>
</dbReference>
<dbReference type="OrthoDB" id="8704920at2"/>
<evidence type="ECO:0000313" key="5">
    <source>
        <dbReference type="Proteomes" id="UP000305681"/>
    </source>
</evidence>
<evidence type="ECO:0000256" key="1">
    <source>
        <dbReference type="SAM" id="SignalP"/>
    </source>
</evidence>
<sequence>MIKKSMAFLFALGLSASYAFAAGDVTQCYSECGQKVANCRAHLGGSPICEDLYQHCLINCQQ</sequence>
<organism evidence="3 5">
    <name type="scientific">Janthinobacterium lividum</name>
    <dbReference type="NCBI Taxonomy" id="29581"/>
    <lineage>
        <taxon>Bacteria</taxon>
        <taxon>Pseudomonadati</taxon>
        <taxon>Pseudomonadota</taxon>
        <taxon>Betaproteobacteria</taxon>
        <taxon>Burkholderiales</taxon>
        <taxon>Oxalobacteraceae</taxon>
        <taxon>Janthinobacterium</taxon>
    </lineage>
</organism>
<feature type="signal peptide" evidence="1">
    <location>
        <begin position="1"/>
        <end position="21"/>
    </location>
</feature>
<protein>
    <submittedName>
        <fullName evidence="3">Uncharacterized protein</fullName>
    </submittedName>
</protein>
<comment type="caution">
    <text evidence="3">The sequence shown here is derived from an EMBL/GenBank/DDBJ whole genome shotgun (WGS) entry which is preliminary data.</text>
</comment>
<dbReference type="Proteomes" id="UP000182489">
    <property type="component" value="Unassembled WGS sequence"/>
</dbReference>
<evidence type="ECO:0000313" key="2">
    <source>
        <dbReference type="EMBL" id="SFY33919.1"/>
    </source>
</evidence>
<gene>
    <name evidence="3" type="ORF">FHI69_23970</name>
    <name evidence="2" type="ORF">SAMN03097694_0339</name>
</gene>
<dbReference type="AlphaFoldDB" id="A0A031GPH3"/>
<keyword evidence="1" id="KW-0732">Signal</keyword>
<reference evidence="3 5" key="2">
    <citation type="submission" date="2019-06" db="EMBL/GenBank/DDBJ databases">
        <title>Genome sequence of Janthinobacterium lividum UCD_MED1.</title>
        <authorList>
            <person name="De Leon M.E."/>
            <person name="Jospin G."/>
        </authorList>
    </citation>
    <scope>NUCLEOTIDE SEQUENCE [LARGE SCALE GENOMIC DNA]</scope>
    <source>
        <strain evidence="3 5">UCD_MED1</strain>
    </source>
</reference>
<accession>A0A031GPH3</accession>